<accession>A0A1T5JGH8</accession>
<reference evidence="1 2" key="1">
    <citation type="submission" date="2017-02" db="EMBL/GenBank/DDBJ databases">
        <authorList>
            <person name="Peterson S.W."/>
        </authorList>
    </citation>
    <scope>NUCLEOTIDE SEQUENCE [LARGE SCALE GENOMIC DNA]</scope>
    <source>
        <strain evidence="1 2">P15</strain>
    </source>
</reference>
<dbReference type="AlphaFoldDB" id="A0A1T5JGH8"/>
<protein>
    <submittedName>
        <fullName evidence="1">Uncharacterized protein</fullName>
    </submittedName>
</protein>
<gene>
    <name evidence="1" type="ORF">SAMN06296058_0787</name>
</gene>
<keyword evidence="2" id="KW-1185">Reference proteome</keyword>
<sequence length="60" mass="6799">MVTFLTWQTGDVAINVDPMDQFVSKTKTNYGSVSLMYRDKHNSIWLPRARNPNAGVPTDI</sequence>
<dbReference type="Proteomes" id="UP000190341">
    <property type="component" value="Unassembled WGS sequence"/>
</dbReference>
<organism evidence="1 2">
    <name type="scientific">Pseudoxanthomonas indica</name>
    <dbReference type="NCBI Taxonomy" id="428993"/>
    <lineage>
        <taxon>Bacteria</taxon>
        <taxon>Pseudomonadati</taxon>
        <taxon>Pseudomonadota</taxon>
        <taxon>Gammaproteobacteria</taxon>
        <taxon>Lysobacterales</taxon>
        <taxon>Lysobacteraceae</taxon>
        <taxon>Pseudoxanthomonas</taxon>
    </lineage>
</organism>
<proteinExistence type="predicted"/>
<dbReference type="EMBL" id="FUZV01000001">
    <property type="protein sequence ID" value="SKC50549.1"/>
    <property type="molecule type" value="Genomic_DNA"/>
</dbReference>
<evidence type="ECO:0000313" key="1">
    <source>
        <dbReference type="EMBL" id="SKC50549.1"/>
    </source>
</evidence>
<name>A0A1T5JGH8_9GAMM</name>
<evidence type="ECO:0000313" key="2">
    <source>
        <dbReference type="Proteomes" id="UP000190341"/>
    </source>
</evidence>